<name>A0A378MR54_MANHA</name>
<dbReference type="AlphaFoldDB" id="A0A378MR54"/>
<dbReference type="InterPro" id="IPR029063">
    <property type="entry name" value="SAM-dependent_MTases_sf"/>
</dbReference>
<feature type="domain" description="DNA methylase adenine-specific" evidence="8">
    <location>
        <begin position="5"/>
        <end position="118"/>
    </location>
</feature>
<dbReference type="Pfam" id="PF02384">
    <property type="entry name" value="N6_Mtase"/>
    <property type="match status" value="1"/>
</dbReference>
<accession>A0A378MR54</accession>
<dbReference type="InterPro" id="IPR051537">
    <property type="entry name" value="DNA_Adenine_Mtase"/>
</dbReference>
<proteinExistence type="inferred from homology"/>
<comment type="similarity">
    <text evidence="1">Belongs to the N(4)/N(6)-methyltransferase family.</text>
</comment>
<comment type="catalytic activity">
    <reaction evidence="7">
        <text>a 2'-deoxyadenosine in DNA + S-adenosyl-L-methionine = an N(6)-methyl-2'-deoxyadenosine in DNA + S-adenosyl-L-homocysteine + H(+)</text>
        <dbReference type="Rhea" id="RHEA:15197"/>
        <dbReference type="Rhea" id="RHEA-COMP:12418"/>
        <dbReference type="Rhea" id="RHEA-COMP:12419"/>
        <dbReference type="ChEBI" id="CHEBI:15378"/>
        <dbReference type="ChEBI" id="CHEBI:57856"/>
        <dbReference type="ChEBI" id="CHEBI:59789"/>
        <dbReference type="ChEBI" id="CHEBI:90615"/>
        <dbReference type="ChEBI" id="CHEBI:90616"/>
        <dbReference type="EC" id="2.1.1.72"/>
    </reaction>
</comment>
<evidence type="ECO:0000256" key="4">
    <source>
        <dbReference type="ARBA" id="ARBA00022679"/>
    </source>
</evidence>
<evidence type="ECO:0000259" key="8">
    <source>
        <dbReference type="Pfam" id="PF02384"/>
    </source>
</evidence>
<evidence type="ECO:0000256" key="6">
    <source>
        <dbReference type="ARBA" id="ARBA00022747"/>
    </source>
</evidence>
<dbReference type="GO" id="GO:0009307">
    <property type="term" value="P:DNA restriction-modification system"/>
    <property type="evidence" value="ECO:0007669"/>
    <property type="project" value="UniProtKB-KW"/>
</dbReference>
<dbReference type="Proteomes" id="UP000254802">
    <property type="component" value="Unassembled WGS sequence"/>
</dbReference>
<dbReference type="InterPro" id="IPR003356">
    <property type="entry name" value="DNA_methylase_A-5"/>
</dbReference>
<keyword evidence="5" id="KW-0949">S-adenosyl-L-methionine</keyword>
<evidence type="ECO:0000256" key="1">
    <source>
        <dbReference type="ARBA" id="ARBA00006594"/>
    </source>
</evidence>
<keyword evidence="4 9" id="KW-0808">Transferase</keyword>
<evidence type="ECO:0000256" key="2">
    <source>
        <dbReference type="ARBA" id="ARBA00011900"/>
    </source>
</evidence>
<dbReference type="GO" id="GO:0009007">
    <property type="term" value="F:site-specific DNA-methyltransferase (adenine-specific) activity"/>
    <property type="evidence" value="ECO:0007669"/>
    <property type="project" value="UniProtKB-EC"/>
</dbReference>
<dbReference type="SUPFAM" id="SSF53335">
    <property type="entry name" value="S-adenosyl-L-methionine-dependent methyltransferases"/>
    <property type="match status" value="1"/>
</dbReference>
<dbReference type="Gene3D" id="3.40.50.150">
    <property type="entry name" value="Vaccinia Virus protein VP39"/>
    <property type="match status" value="1"/>
</dbReference>
<dbReference type="EMBL" id="UGPN01000001">
    <property type="protein sequence ID" value="STY58585.1"/>
    <property type="molecule type" value="Genomic_DNA"/>
</dbReference>
<dbReference type="GO" id="GO:0008170">
    <property type="term" value="F:N-methyltransferase activity"/>
    <property type="evidence" value="ECO:0007669"/>
    <property type="project" value="InterPro"/>
</dbReference>
<keyword evidence="3 9" id="KW-0489">Methyltransferase</keyword>
<dbReference type="PANTHER" id="PTHR42933">
    <property type="entry name" value="SLR6095 PROTEIN"/>
    <property type="match status" value="1"/>
</dbReference>
<dbReference type="PANTHER" id="PTHR42933:SF4">
    <property type="entry name" value="TYPE I RESTRICTION ENZYME ECOKI METHYLASE SUBUNIT"/>
    <property type="match status" value="1"/>
</dbReference>
<sequence length="163" mass="19157">MFGTDNAKVAIKKKLLEEFNLHTIIRLPHSVFAPYTSITTNILFFDKTEPTRETWVYRLDMPQGYKNFSKTKPMKLEHFNEVVEWWGNRQVIEVEGFDKAKSFTLKEISNRQYNLDLCGFPHEEEEILPPDELIADYQRKRTAYNADIDKILAEITDILGIKL</sequence>
<reference evidence="9 10" key="1">
    <citation type="submission" date="2018-06" db="EMBL/GenBank/DDBJ databases">
        <authorList>
            <consortium name="Pathogen Informatics"/>
            <person name="Doyle S."/>
        </authorList>
    </citation>
    <scope>NUCLEOTIDE SEQUENCE [LARGE SCALE GENOMIC DNA]</scope>
    <source>
        <strain evidence="9 10">NCTC10638</strain>
    </source>
</reference>
<organism evidence="9 10">
    <name type="scientific">Mannheimia haemolytica</name>
    <name type="common">Pasteurella haemolytica</name>
    <dbReference type="NCBI Taxonomy" id="75985"/>
    <lineage>
        <taxon>Bacteria</taxon>
        <taxon>Pseudomonadati</taxon>
        <taxon>Pseudomonadota</taxon>
        <taxon>Gammaproteobacteria</taxon>
        <taxon>Pasteurellales</taxon>
        <taxon>Pasteurellaceae</taxon>
        <taxon>Mannheimia</taxon>
    </lineage>
</organism>
<evidence type="ECO:0000256" key="3">
    <source>
        <dbReference type="ARBA" id="ARBA00022603"/>
    </source>
</evidence>
<keyword evidence="6" id="KW-0680">Restriction system</keyword>
<evidence type="ECO:0000313" key="9">
    <source>
        <dbReference type="EMBL" id="STY58585.1"/>
    </source>
</evidence>
<dbReference type="GO" id="GO:0032259">
    <property type="term" value="P:methylation"/>
    <property type="evidence" value="ECO:0007669"/>
    <property type="project" value="UniProtKB-KW"/>
</dbReference>
<protein>
    <recommendedName>
        <fullName evidence="2">site-specific DNA-methyltransferase (adenine-specific)</fullName>
        <ecNumber evidence="2">2.1.1.72</ecNumber>
    </recommendedName>
</protein>
<evidence type="ECO:0000313" key="10">
    <source>
        <dbReference type="Proteomes" id="UP000254802"/>
    </source>
</evidence>
<gene>
    <name evidence="9" type="ORF">NCTC10638_00007</name>
</gene>
<evidence type="ECO:0000256" key="5">
    <source>
        <dbReference type="ARBA" id="ARBA00022691"/>
    </source>
</evidence>
<dbReference type="GO" id="GO:0003677">
    <property type="term" value="F:DNA binding"/>
    <property type="evidence" value="ECO:0007669"/>
    <property type="project" value="InterPro"/>
</dbReference>
<evidence type="ECO:0000256" key="7">
    <source>
        <dbReference type="ARBA" id="ARBA00047942"/>
    </source>
</evidence>
<dbReference type="EC" id="2.1.1.72" evidence="2"/>